<sequence length="47" mass="5274">MNLTKGVGLEASKTKETPKAFVHRDITATVRQTSFDFLPPLHFLVCK</sequence>
<dbReference type="AlphaFoldDB" id="Q581P7"/>
<reference evidence="1" key="1">
    <citation type="submission" date="2001-06" db="EMBL/GenBank/DDBJ databases">
        <authorList>
            <person name="Ghedin E."/>
            <person name="Blandin G."/>
            <person name="Bartholomeu D."/>
            <person name="Caler E."/>
            <person name="Haas B."/>
            <person name="Hannick L."/>
            <person name="Shallom J."/>
            <person name="Hou L."/>
            <person name="Djikeng A."/>
            <person name="Feldblyum T."/>
            <person name="Hostetler J."/>
            <person name="Johnson J."/>
            <person name="Jones K."/>
            <person name="Koo H.L."/>
            <person name="Larkin C."/>
            <person name="Pai G."/>
            <person name="Peterson J."/>
            <person name="Khalak H.G."/>
            <person name="Salzberg S."/>
            <person name="Simpson A.J."/>
            <person name="Tallon L."/>
            <person name="Van Aken S."/>
            <person name="Wanless D."/>
            <person name="White O."/>
            <person name="Wortman J."/>
            <person name="Fraser C.M."/>
            <person name="El-Sayed N.M.A."/>
        </authorList>
    </citation>
    <scope>NUCLEOTIDE SEQUENCE</scope>
    <source>
        <strain evidence="1">GUTat10.1</strain>
    </source>
</reference>
<gene>
    <name evidence="1" type="ORF">Tb04.30K5.20</name>
</gene>
<reference evidence="1" key="3">
    <citation type="submission" date="2005-04" db="EMBL/GenBank/DDBJ databases">
        <authorList>
            <person name="Haas B."/>
            <person name="Blandin G."/>
            <person name="El-Sayed N."/>
        </authorList>
    </citation>
    <scope>NUCLEOTIDE SEQUENCE</scope>
    <source>
        <strain evidence="1">GUTat10.1</strain>
    </source>
</reference>
<organism evidence="1">
    <name type="scientific">Trypanosoma brucei</name>
    <dbReference type="NCBI Taxonomy" id="5691"/>
    <lineage>
        <taxon>Eukaryota</taxon>
        <taxon>Discoba</taxon>
        <taxon>Euglenozoa</taxon>
        <taxon>Kinetoplastea</taxon>
        <taxon>Metakinetoplastina</taxon>
        <taxon>Trypanosomatida</taxon>
        <taxon>Trypanosomatidae</taxon>
        <taxon>Trypanosoma</taxon>
    </lineage>
</organism>
<accession>Q581P7</accession>
<reference evidence="1" key="2">
    <citation type="submission" date="2002-04" db="EMBL/GenBank/DDBJ databases">
        <authorList>
            <person name="El-Sayed N.M."/>
            <person name="Khalak H."/>
            <person name="Adams M.D."/>
        </authorList>
    </citation>
    <scope>NUCLEOTIDE SEQUENCE</scope>
    <source>
        <strain evidence="1">GUTat10.1</strain>
    </source>
</reference>
<proteinExistence type="predicted"/>
<protein>
    <submittedName>
        <fullName evidence="1">Uncharacterized protein</fullName>
    </submittedName>
</protein>
<name>Q581P7_9TRYP</name>
<evidence type="ECO:0000313" key="1">
    <source>
        <dbReference type="EMBL" id="AAX80056.1"/>
    </source>
</evidence>
<dbReference type="EMBL" id="AC091781">
    <property type="protein sequence ID" value="AAX80056.1"/>
    <property type="molecule type" value="Genomic_DNA"/>
</dbReference>